<feature type="domain" description="Ig-like" evidence="4">
    <location>
        <begin position="252"/>
        <end position="353"/>
    </location>
</feature>
<dbReference type="PANTHER" id="PTHR13723:SF281">
    <property type="entry name" value="PAPILIN"/>
    <property type="match status" value="1"/>
</dbReference>
<evidence type="ECO:0000259" key="4">
    <source>
        <dbReference type="PROSITE" id="PS50835"/>
    </source>
</evidence>
<evidence type="ECO:0000256" key="2">
    <source>
        <dbReference type="ARBA" id="ARBA00022525"/>
    </source>
</evidence>
<dbReference type="Proteomes" id="UP000308267">
    <property type="component" value="Unassembled WGS sequence"/>
</dbReference>
<name>A0A4S2LCE5_OPIFE</name>
<dbReference type="Gene3D" id="2.20.100.10">
    <property type="entry name" value="Thrombospondin type-1 (TSP1) repeat"/>
    <property type="match status" value="4"/>
</dbReference>
<keyword evidence="6" id="KW-1185">Reference proteome</keyword>
<dbReference type="CDD" id="cd00096">
    <property type="entry name" value="Ig"/>
    <property type="match status" value="1"/>
</dbReference>
<keyword evidence="3" id="KW-1133">Transmembrane helix</keyword>
<dbReference type="GO" id="GO:0005576">
    <property type="term" value="C:extracellular region"/>
    <property type="evidence" value="ECO:0007669"/>
    <property type="project" value="UniProtKB-SubCell"/>
</dbReference>
<dbReference type="PROSITE" id="PS50835">
    <property type="entry name" value="IG_LIKE"/>
    <property type="match status" value="1"/>
</dbReference>
<dbReference type="InterPro" id="IPR013783">
    <property type="entry name" value="Ig-like_fold"/>
</dbReference>
<organism evidence="5 6">
    <name type="scientific">Opisthorchis felineus</name>
    <dbReference type="NCBI Taxonomy" id="147828"/>
    <lineage>
        <taxon>Eukaryota</taxon>
        <taxon>Metazoa</taxon>
        <taxon>Spiralia</taxon>
        <taxon>Lophotrochozoa</taxon>
        <taxon>Platyhelminthes</taxon>
        <taxon>Trematoda</taxon>
        <taxon>Digenea</taxon>
        <taxon>Opisthorchiida</taxon>
        <taxon>Opisthorchiata</taxon>
        <taxon>Opisthorchiidae</taxon>
        <taxon>Opisthorchis</taxon>
    </lineage>
</organism>
<evidence type="ECO:0000256" key="1">
    <source>
        <dbReference type="ARBA" id="ARBA00004613"/>
    </source>
</evidence>
<evidence type="ECO:0000313" key="6">
    <source>
        <dbReference type="Proteomes" id="UP000308267"/>
    </source>
</evidence>
<dbReference type="EMBL" id="SJOL01008189">
    <property type="protein sequence ID" value="TGZ60900.1"/>
    <property type="molecule type" value="Genomic_DNA"/>
</dbReference>
<accession>A0A4S2LCE5</accession>
<dbReference type="OrthoDB" id="5781878at2759"/>
<proteinExistence type="predicted"/>
<dbReference type="STRING" id="147828.A0A4S2LCE5"/>
<dbReference type="InterPro" id="IPR007110">
    <property type="entry name" value="Ig-like_dom"/>
</dbReference>
<keyword evidence="2" id="KW-0964">Secreted</keyword>
<dbReference type="SUPFAM" id="SSF48726">
    <property type="entry name" value="Immunoglobulin"/>
    <property type="match status" value="1"/>
</dbReference>
<dbReference type="GO" id="GO:0006508">
    <property type="term" value="P:proteolysis"/>
    <property type="evidence" value="ECO:0007669"/>
    <property type="project" value="TreeGrafter"/>
</dbReference>
<keyword evidence="3" id="KW-0812">Transmembrane</keyword>
<sequence>MDQAQGIRFRWKNRYRLVETESLINAISLFLAFGLLFVKVTSTMHGVDVPYWQKASYWSPCSTTCGEGVQRIKYQCVSQDMYGILTILEDQKCEGLPQPSEPGDERSCNLGSCSGYRWRVSNWGHCSQTCGGFGTMTRDVDCVYTGMDGDIMVNERDASNYCGYYAQPEKHSPCNRIACKPDFVPEQWGKCIQSDPCRPGRQVRQVLCISIQPNGTHVQLPRAACYRLGRPQQPTWRRCFIASTTGCEDQQPTIDTDHMTIVQMRKTRNLNLQVGQRAFVIPYTRVTVICPVHYFSVHEIVWTHPSHGQLKYTGRLDDRILVDKRGRLRIRSFRNEDAGEWECRAGNQSAQINMHPRTPAEGFHDWIQRNRLWTKGMMSDDPKNMAVAHAIVQWVEGPWSACSVSCGDTGQQFRTVRCERVDTRYYEILDDQVCLDKLLPKPLSRRKCLKSKKCPGWVVVGADPSVCTDRCIAVDQGSIRGNITCRIGSQIVEEKLCDSSEKPDMSCPNPKCQVDWQVGPWSQCSKLCGGVGVRARQLTCTWVHDKQPAGPLCYANQLPSPPVIEECEAPPCKFECVDFSKYCSTRTELCKFTLYRYQCCATCRNFAFGLQSADKSNLVGRS</sequence>
<comment type="caution">
    <text evidence="5">The sequence shown here is derived from an EMBL/GenBank/DDBJ whole genome shotgun (WGS) entry which is preliminary data.</text>
</comment>
<reference evidence="5 6" key="1">
    <citation type="journal article" date="2019" name="BMC Genomics">
        <title>New insights from Opisthorchis felineus genome: update on genomics of the epidemiologically important liver flukes.</title>
        <authorList>
            <person name="Ershov N.I."/>
            <person name="Mordvinov V.A."/>
            <person name="Prokhortchouk E.B."/>
            <person name="Pakharukova M.Y."/>
            <person name="Gunbin K.V."/>
            <person name="Ustyantsev K."/>
            <person name="Genaev M.A."/>
            <person name="Blinov A.G."/>
            <person name="Mazur A."/>
            <person name="Boulygina E."/>
            <person name="Tsygankova S."/>
            <person name="Khrameeva E."/>
            <person name="Chekanov N."/>
            <person name="Fan G."/>
            <person name="Xiao A."/>
            <person name="Zhang H."/>
            <person name="Xu X."/>
            <person name="Yang H."/>
            <person name="Solovyev V."/>
            <person name="Lee S.M."/>
            <person name="Liu X."/>
            <person name="Afonnikov D.A."/>
            <person name="Skryabin K.G."/>
        </authorList>
    </citation>
    <scope>NUCLEOTIDE SEQUENCE [LARGE SCALE GENOMIC DNA]</scope>
    <source>
        <strain evidence="5">AK-0245</strain>
        <tissue evidence="5">Whole organism</tissue>
    </source>
</reference>
<dbReference type="EMBL" id="SJOL01008189">
    <property type="protein sequence ID" value="TGZ60899.1"/>
    <property type="molecule type" value="Genomic_DNA"/>
</dbReference>
<dbReference type="SMART" id="SM00408">
    <property type="entry name" value="IGc2"/>
    <property type="match status" value="1"/>
</dbReference>
<dbReference type="Pfam" id="PF19030">
    <property type="entry name" value="TSP1_ADAMTS"/>
    <property type="match status" value="4"/>
</dbReference>
<evidence type="ECO:0000256" key="3">
    <source>
        <dbReference type="SAM" id="Phobius"/>
    </source>
</evidence>
<dbReference type="InterPro" id="IPR050439">
    <property type="entry name" value="ADAMTS_ADAMTS-like"/>
</dbReference>
<gene>
    <name evidence="5" type="ORF">CRM22_008272</name>
</gene>
<dbReference type="InterPro" id="IPR036383">
    <property type="entry name" value="TSP1_rpt_sf"/>
</dbReference>
<dbReference type="SUPFAM" id="SSF82895">
    <property type="entry name" value="TSP-1 type 1 repeat"/>
    <property type="match status" value="4"/>
</dbReference>
<dbReference type="InterPro" id="IPR000884">
    <property type="entry name" value="TSP1_rpt"/>
</dbReference>
<dbReference type="SMART" id="SM00209">
    <property type="entry name" value="TSP1"/>
    <property type="match status" value="4"/>
</dbReference>
<dbReference type="GO" id="GO:0031012">
    <property type="term" value="C:extracellular matrix"/>
    <property type="evidence" value="ECO:0007669"/>
    <property type="project" value="TreeGrafter"/>
</dbReference>
<dbReference type="InterPro" id="IPR003598">
    <property type="entry name" value="Ig_sub2"/>
</dbReference>
<feature type="transmembrane region" description="Helical" evidence="3">
    <location>
        <begin position="21"/>
        <end position="38"/>
    </location>
</feature>
<comment type="subcellular location">
    <subcellularLocation>
        <location evidence="1">Secreted</location>
    </subcellularLocation>
</comment>
<dbReference type="InterPro" id="IPR036179">
    <property type="entry name" value="Ig-like_dom_sf"/>
</dbReference>
<keyword evidence="3" id="KW-0472">Membrane</keyword>
<dbReference type="PROSITE" id="PS50092">
    <property type="entry name" value="TSP1"/>
    <property type="match status" value="4"/>
</dbReference>
<dbReference type="GO" id="GO:0004222">
    <property type="term" value="F:metalloendopeptidase activity"/>
    <property type="evidence" value="ECO:0007669"/>
    <property type="project" value="TreeGrafter"/>
</dbReference>
<evidence type="ECO:0000313" key="5">
    <source>
        <dbReference type="EMBL" id="TGZ60900.1"/>
    </source>
</evidence>
<dbReference type="Gene3D" id="2.60.40.10">
    <property type="entry name" value="Immunoglobulins"/>
    <property type="match status" value="1"/>
</dbReference>
<dbReference type="PANTHER" id="PTHR13723">
    <property type="entry name" value="ADAMTS A DISINTEGRIN AND METALLOPROTEASE WITH THROMBOSPONDIN MOTIFS PROTEASE"/>
    <property type="match status" value="1"/>
</dbReference>
<dbReference type="AlphaFoldDB" id="A0A4S2LCE5"/>
<dbReference type="GO" id="GO:0030198">
    <property type="term" value="P:extracellular matrix organization"/>
    <property type="evidence" value="ECO:0007669"/>
    <property type="project" value="TreeGrafter"/>
</dbReference>
<protein>
    <recommendedName>
        <fullName evidence="4">Ig-like domain-containing protein</fullName>
    </recommendedName>
</protein>